<dbReference type="Proteomes" id="UP000588017">
    <property type="component" value="Unassembled WGS sequence"/>
</dbReference>
<evidence type="ECO:0000256" key="4">
    <source>
        <dbReference type="ARBA" id="ARBA00022857"/>
    </source>
</evidence>
<dbReference type="InterPro" id="IPR002364">
    <property type="entry name" value="Quin_OxRdtase/zeta-crystal_CS"/>
</dbReference>
<evidence type="ECO:0000256" key="1">
    <source>
        <dbReference type="ARBA" id="ARBA00004496"/>
    </source>
</evidence>
<keyword evidence="5" id="KW-0694">RNA-binding</keyword>
<dbReference type="Gene3D" id="3.90.180.10">
    <property type="entry name" value="Medium-chain alcohol dehydrogenases, catalytic domain"/>
    <property type="match status" value="1"/>
</dbReference>
<dbReference type="RefSeq" id="WP_183331769.1">
    <property type="nucleotide sequence ID" value="NZ_BMHX01000001.1"/>
</dbReference>
<dbReference type="AlphaFoldDB" id="A0A841K498"/>
<dbReference type="InterPro" id="IPR051603">
    <property type="entry name" value="Zinc-ADH_QOR/CCCR"/>
</dbReference>
<evidence type="ECO:0000259" key="7">
    <source>
        <dbReference type="SMART" id="SM00829"/>
    </source>
</evidence>
<dbReference type="PROSITE" id="PS01162">
    <property type="entry name" value="QOR_ZETA_CRYSTAL"/>
    <property type="match status" value="1"/>
</dbReference>
<reference evidence="8 9" key="1">
    <citation type="submission" date="2020-08" db="EMBL/GenBank/DDBJ databases">
        <title>Genomic Encyclopedia of Type Strains, Phase IV (KMG-IV): sequencing the most valuable type-strain genomes for metagenomic binning, comparative biology and taxonomic classification.</title>
        <authorList>
            <person name="Goeker M."/>
        </authorList>
    </citation>
    <scope>NUCLEOTIDE SEQUENCE [LARGE SCALE GENOMIC DNA]</scope>
    <source>
        <strain evidence="8 9">DSM 101465</strain>
    </source>
</reference>
<dbReference type="GO" id="GO:0005737">
    <property type="term" value="C:cytoplasm"/>
    <property type="evidence" value="ECO:0007669"/>
    <property type="project" value="UniProtKB-SubCell"/>
</dbReference>
<comment type="subunit">
    <text evidence="2">Homotetramer.</text>
</comment>
<dbReference type="NCBIfam" id="TIGR02817">
    <property type="entry name" value="adh_fam_1"/>
    <property type="match status" value="1"/>
</dbReference>
<dbReference type="EMBL" id="JACHEH010000001">
    <property type="protein sequence ID" value="MBB6166820.1"/>
    <property type="molecule type" value="Genomic_DNA"/>
</dbReference>
<dbReference type="InterPro" id="IPR036291">
    <property type="entry name" value="NAD(P)-bd_dom_sf"/>
</dbReference>
<dbReference type="SUPFAM" id="SSF51735">
    <property type="entry name" value="NAD(P)-binding Rossmann-fold domains"/>
    <property type="match status" value="1"/>
</dbReference>
<dbReference type="CDD" id="cd08252">
    <property type="entry name" value="AL_MDR"/>
    <property type="match status" value="1"/>
</dbReference>
<keyword evidence="6" id="KW-0560">Oxidoreductase</keyword>
<dbReference type="Pfam" id="PF08240">
    <property type="entry name" value="ADH_N"/>
    <property type="match status" value="1"/>
</dbReference>
<dbReference type="InterPro" id="IPR013154">
    <property type="entry name" value="ADH-like_N"/>
</dbReference>
<keyword evidence="6" id="KW-0479">Metal-binding</keyword>
<dbReference type="GO" id="GO:0016491">
    <property type="term" value="F:oxidoreductase activity"/>
    <property type="evidence" value="ECO:0007669"/>
    <property type="project" value="UniProtKB-KW"/>
</dbReference>
<dbReference type="PANTHER" id="PTHR44154:SF1">
    <property type="entry name" value="QUINONE OXIDOREDUCTASE"/>
    <property type="match status" value="1"/>
</dbReference>
<evidence type="ECO:0000313" key="8">
    <source>
        <dbReference type="EMBL" id="MBB6166820.1"/>
    </source>
</evidence>
<keyword evidence="3" id="KW-0963">Cytoplasm</keyword>
<comment type="caution">
    <text evidence="8">The sequence shown here is derived from an EMBL/GenBank/DDBJ whole genome shotgun (WGS) entry which is preliminary data.</text>
</comment>
<dbReference type="GO" id="GO:0008270">
    <property type="term" value="F:zinc ion binding"/>
    <property type="evidence" value="ECO:0007669"/>
    <property type="project" value="InterPro"/>
</dbReference>
<dbReference type="Pfam" id="PF13602">
    <property type="entry name" value="ADH_zinc_N_2"/>
    <property type="match status" value="1"/>
</dbReference>
<dbReference type="SMART" id="SM00829">
    <property type="entry name" value="PKS_ER"/>
    <property type="match status" value="1"/>
</dbReference>
<comment type="similarity">
    <text evidence="6">Belongs to the zinc-containing alcohol dehydrogenase family. Quinone oxidoreductase subfamily.</text>
</comment>
<sequence>MKAVGYRQNQPITDDRSLEDVELPTPAFRPRDLLVRVKAISVNPVDTKIRQARKPAEGQVEVLGWDAVGVVEAVGRDVSQFAPGDRVYYAGAINRPGANSELHAVDERIVARAPRSLDDVAAAALPLTSITAYEMLFDRLRIGKGGGVGQTLLIVGGAGGVGSILIQLARQLTQLSVIATASRPETRQWCLDLGAHAVIDHRQPLSAGLKAAGVGAVDYVAALTRTGQHLDEIVESLRPQGAMAVIDDDPLDILKLKTKSIALHWELMFTRSLFETPDMGEQGRLLTEVAELVDAGRIRSTVNHQLGAINAENLRRAHALIESGKAQGKVVLAGF</sequence>
<name>A0A841K498_9HYPH</name>
<gene>
    <name evidence="8" type="ORF">HNQ73_000428</name>
</gene>
<dbReference type="GO" id="GO:0003723">
    <property type="term" value="F:RNA binding"/>
    <property type="evidence" value="ECO:0007669"/>
    <property type="project" value="UniProtKB-KW"/>
</dbReference>
<keyword evidence="9" id="KW-1185">Reference proteome</keyword>
<dbReference type="InterPro" id="IPR014182">
    <property type="entry name" value="ADH_Zn_typ-1"/>
</dbReference>
<feature type="domain" description="Enoyl reductase (ER)" evidence="7">
    <location>
        <begin position="16"/>
        <end position="332"/>
    </location>
</feature>
<comment type="subcellular location">
    <subcellularLocation>
        <location evidence="1">Cytoplasm</location>
    </subcellularLocation>
</comment>
<dbReference type="InterPro" id="IPR011032">
    <property type="entry name" value="GroES-like_sf"/>
</dbReference>
<dbReference type="InterPro" id="IPR020843">
    <property type="entry name" value="ER"/>
</dbReference>
<evidence type="ECO:0000256" key="2">
    <source>
        <dbReference type="ARBA" id="ARBA00011881"/>
    </source>
</evidence>
<dbReference type="SUPFAM" id="SSF50129">
    <property type="entry name" value="GroES-like"/>
    <property type="match status" value="1"/>
</dbReference>
<keyword evidence="4" id="KW-0521">NADP</keyword>
<evidence type="ECO:0000256" key="6">
    <source>
        <dbReference type="RuleBase" id="RU364000"/>
    </source>
</evidence>
<dbReference type="Gene3D" id="3.40.50.720">
    <property type="entry name" value="NAD(P)-binding Rossmann-like Domain"/>
    <property type="match status" value="1"/>
</dbReference>
<dbReference type="PANTHER" id="PTHR44154">
    <property type="entry name" value="QUINONE OXIDOREDUCTASE"/>
    <property type="match status" value="1"/>
</dbReference>
<organism evidence="8 9">
    <name type="scientific">Chelatococcus composti</name>
    <dbReference type="NCBI Taxonomy" id="1743235"/>
    <lineage>
        <taxon>Bacteria</taxon>
        <taxon>Pseudomonadati</taxon>
        <taxon>Pseudomonadota</taxon>
        <taxon>Alphaproteobacteria</taxon>
        <taxon>Hyphomicrobiales</taxon>
        <taxon>Chelatococcaceae</taxon>
        <taxon>Chelatococcus</taxon>
    </lineage>
</organism>
<evidence type="ECO:0000256" key="5">
    <source>
        <dbReference type="ARBA" id="ARBA00022884"/>
    </source>
</evidence>
<proteinExistence type="inferred from homology"/>
<evidence type="ECO:0000256" key="3">
    <source>
        <dbReference type="ARBA" id="ARBA00022490"/>
    </source>
</evidence>
<keyword evidence="6" id="KW-0862">Zinc</keyword>
<accession>A0A841K498</accession>
<evidence type="ECO:0000313" key="9">
    <source>
        <dbReference type="Proteomes" id="UP000588017"/>
    </source>
</evidence>
<protein>
    <recommendedName>
        <fullName evidence="6">Zinc-type alcohol dehydrogenase-like protein</fullName>
    </recommendedName>
</protein>